<evidence type="ECO:0000256" key="11">
    <source>
        <dbReference type="ARBA" id="ARBA00022989"/>
    </source>
</evidence>
<evidence type="ECO:0000256" key="9">
    <source>
        <dbReference type="ARBA" id="ARBA00022960"/>
    </source>
</evidence>
<dbReference type="Proteomes" id="UP000557772">
    <property type="component" value="Unassembled WGS sequence"/>
</dbReference>
<dbReference type="SUPFAM" id="SSF56601">
    <property type="entry name" value="beta-lactamase/transpeptidase-like"/>
    <property type="match status" value="1"/>
</dbReference>
<evidence type="ECO:0000256" key="10">
    <source>
        <dbReference type="ARBA" id="ARBA00022984"/>
    </source>
</evidence>
<dbReference type="AlphaFoldDB" id="A0A849ARV5"/>
<reference evidence="16 17" key="1">
    <citation type="submission" date="2020-05" db="EMBL/GenBank/DDBJ databases">
        <title>Flexivirga sp. ID2601S isolated from air conditioner.</title>
        <authorList>
            <person name="Kim D.H."/>
        </authorList>
    </citation>
    <scope>NUCLEOTIDE SEQUENCE [LARGE SCALE GENOMIC DNA]</scope>
    <source>
        <strain evidence="16 17">ID2601S</strain>
    </source>
</reference>
<keyword evidence="13" id="KW-0961">Cell wall biogenesis/degradation</keyword>
<dbReference type="PANTHER" id="PTHR30627">
    <property type="entry name" value="PEPTIDOGLYCAN D,D-TRANSPEPTIDASE"/>
    <property type="match status" value="1"/>
</dbReference>
<evidence type="ECO:0000256" key="4">
    <source>
        <dbReference type="ARBA" id="ARBA00022475"/>
    </source>
</evidence>
<keyword evidence="10" id="KW-0573">Peptidoglycan synthesis</keyword>
<comment type="subcellular location">
    <subcellularLocation>
        <location evidence="2">Cell membrane</location>
    </subcellularLocation>
    <subcellularLocation>
        <location evidence="1">Membrane</location>
        <topology evidence="1">Single-pass membrane protein</topology>
    </subcellularLocation>
</comment>
<evidence type="ECO:0000256" key="5">
    <source>
        <dbReference type="ARBA" id="ARBA00022519"/>
    </source>
</evidence>
<name>A0A849ARV5_9MICO</name>
<evidence type="ECO:0000313" key="17">
    <source>
        <dbReference type="Proteomes" id="UP000557772"/>
    </source>
</evidence>
<keyword evidence="7" id="KW-0812">Transmembrane</keyword>
<keyword evidence="11" id="KW-1133">Transmembrane helix</keyword>
<dbReference type="InterPro" id="IPR012338">
    <property type="entry name" value="Beta-lactam/transpept-like"/>
</dbReference>
<protein>
    <submittedName>
        <fullName evidence="16">Penicillin-binding protein 2</fullName>
        <ecNumber evidence="16">3.4.16.4</ecNumber>
    </submittedName>
</protein>
<dbReference type="InterPro" id="IPR005311">
    <property type="entry name" value="PBP_dimer"/>
</dbReference>
<dbReference type="Pfam" id="PF00905">
    <property type="entry name" value="Transpeptidase"/>
    <property type="match status" value="1"/>
</dbReference>
<keyword evidence="6" id="KW-0645">Protease</keyword>
<dbReference type="InterPro" id="IPR050515">
    <property type="entry name" value="Beta-lactam/transpept"/>
</dbReference>
<keyword evidence="12" id="KW-0472">Membrane</keyword>
<dbReference type="InterPro" id="IPR001460">
    <property type="entry name" value="PCN-bd_Tpept"/>
</dbReference>
<evidence type="ECO:0000256" key="1">
    <source>
        <dbReference type="ARBA" id="ARBA00004167"/>
    </source>
</evidence>
<dbReference type="Gene3D" id="3.90.1310.10">
    <property type="entry name" value="Penicillin-binding protein 2a (Domain 2)"/>
    <property type="match status" value="1"/>
</dbReference>
<dbReference type="InterPro" id="IPR017790">
    <property type="entry name" value="Penicillin-binding_protein_2"/>
</dbReference>
<dbReference type="Pfam" id="PF03717">
    <property type="entry name" value="PBP_dimer"/>
    <property type="match status" value="1"/>
</dbReference>
<evidence type="ECO:0000256" key="6">
    <source>
        <dbReference type="ARBA" id="ARBA00022670"/>
    </source>
</evidence>
<evidence type="ECO:0000256" key="12">
    <source>
        <dbReference type="ARBA" id="ARBA00023136"/>
    </source>
</evidence>
<evidence type="ECO:0000313" key="16">
    <source>
        <dbReference type="EMBL" id="NNG39482.1"/>
    </source>
</evidence>
<dbReference type="SUPFAM" id="SSF56519">
    <property type="entry name" value="Penicillin binding protein dimerisation domain"/>
    <property type="match status" value="1"/>
</dbReference>
<dbReference type="Gene3D" id="3.40.710.10">
    <property type="entry name" value="DD-peptidase/beta-lactamase superfamily"/>
    <property type="match status" value="1"/>
</dbReference>
<sequence>MARIWALVLVAVLVVGTLVGRLGQLQVSDGPQMRAAAERINTRSVPIPAVRGRILDASGKPLVANGSTEVLTIDPATLAAAADGGRALIARVAKVVGGDPVQMFGRTKPCGTKGAPKPPLCNTADAVRPVPILLDVSPVKALPLLERPEDFPGLAVESVPVRRYPGPDGANAAQLLGYLGPVNQADLEADPALTADDRVGRAGLELQYEAQLRGTDGRSVLAVDARGLPTREVERTAPVAGADVRTNLDAAVQQRAESALAQGVSRLRATKKVAATGGAAVVLDASSGAVVAAASNPSYDPSVWSGGISTADYAALTAQTAHQPLLNRAVGDLQPPASTFKGVTLPAAIASGVDPKGSYECSSAYRVGGRVFTNFESSAYGPISMTKALEVSCDTVFYRWAYGQWQQAGGLKAPADSADPFAAMARQFGIGERTGVDLPGEQAGLLPDRQWKVANWQATRADLCRRAKTGYPEVKDSKQADYLKQVAAENCAAGYLYQPGDAVNFAIGQGSTQVTPLRMAVVYAAIANGGTLWTPQVAAAVEPASGRARPIAPKIAGPVTMPAAAQQIERDGLRNVVAQPQGTAYAAFRGFPGSYPISGKTGTAEVFGKQATAWFVSYGPKLPSGKQYVVAVMIEQGGTGAEGAAPVARQIWDLLRGRK</sequence>
<dbReference type="GO" id="GO:0006508">
    <property type="term" value="P:proteolysis"/>
    <property type="evidence" value="ECO:0007669"/>
    <property type="project" value="UniProtKB-KW"/>
</dbReference>
<comment type="similarity">
    <text evidence="3">Belongs to the transpeptidase family.</text>
</comment>
<keyword evidence="9" id="KW-0133">Cell shape</keyword>
<dbReference type="GO" id="GO:0008658">
    <property type="term" value="F:penicillin binding"/>
    <property type="evidence" value="ECO:0007669"/>
    <property type="project" value="InterPro"/>
</dbReference>
<keyword evidence="8 16" id="KW-0378">Hydrolase</keyword>
<evidence type="ECO:0000256" key="13">
    <source>
        <dbReference type="ARBA" id="ARBA00023316"/>
    </source>
</evidence>
<keyword evidence="5" id="KW-0997">Cell inner membrane</keyword>
<organism evidence="16 17">
    <name type="scientific">Flexivirga aerilata</name>
    <dbReference type="NCBI Taxonomy" id="1656889"/>
    <lineage>
        <taxon>Bacteria</taxon>
        <taxon>Bacillati</taxon>
        <taxon>Actinomycetota</taxon>
        <taxon>Actinomycetes</taxon>
        <taxon>Micrococcales</taxon>
        <taxon>Dermacoccaceae</taxon>
        <taxon>Flexivirga</taxon>
    </lineage>
</organism>
<feature type="domain" description="Penicillin-binding protein transpeptidase" evidence="14">
    <location>
        <begin position="278"/>
        <end position="651"/>
    </location>
</feature>
<gene>
    <name evidence="16" type="primary">mrdA</name>
    <name evidence="16" type="ORF">HJ588_09380</name>
</gene>
<dbReference type="GO" id="GO:0009252">
    <property type="term" value="P:peptidoglycan biosynthetic process"/>
    <property type="evidence" value="ECO:0007669"/>
    <property type="project" value="UniProtKB-KW"/>
</dbReference>
<evidence type="ECO:0000256" key="7">
    <source>
        <dbReference type="ARBA" id="ARBA00022692"/>
    </source>
</evidence>
<dbReference type="GO" id="GO:0008360">
    <property type="term" value="P:regulation of cell shape"/>
    <property type="evidence" value="ECO:0007669"/>
    <property type="project" value="UniProtKB-KW"/>
</dbReference>
<dbReference type="EMBL" id="JABENB010000001">
    <property type="protein sequence ID" value="NNG39482.1"/>
    <property type="molecule type" value="Genomic_DNA"/>
</dbReference>
<proteinExistence type="inferred from homology"/>
<dbReference type="InterPro" id="IPR036138">
    <property type="entry name" value="PBP_dimer_sf"/>
</dbReference>
<evidence type="ECO:0000256" key="8">
    <source>
        <dbReference type="ARBA" id="ARBA00022801"/>
    </source>
</evidence>
<keyword evidence="17" id="KW-1185">Reference proteome</keyword>
<dbReference type="GO" id="GO:0071555">
    <property type="term" value="P:cell wall organization"/>
    <property type="evidence" value="ECO:0007669"/>
    <property type="project" value="UniProtKB-KW"/>
</dbReference>
<dbReference type="EC" id="3.4.16.4" evidence="16"/>
<dbReference type="GO" id="GO:0005886">
    <property type="term" value="C:plasma membrane"/>
    <property type="evidence" value="ECO:0007669"/>
    <property type="project" value="UniProtKB-SubCell"/>
</dbReference>
<dbReference type="GO" id="GO:0071972">
    <property type="term" value="F:peptidoglycan L,D-transpeptidase activity"/>
    <property type="evidence" value="ECO:0007669"/>
    <property type="project" value="TreeGrafter"/>
</dbReference>
<feature type="domain" description="Penicillin-binding protein dimerisation" evidence="15">
    <location>
        <begin position="46"/>
        <end position="232"/>
    </location>
</feature>
<evidence type="ECO:0000256" key="2">
    <source>
        <dbReference type="ARBA" id="ARBA00004236"/>
    </source>
</evidence>
<comment type="caution">
    <text evidence="16">The sequence shown here is derived from an EMBL/GenBank/DDBJ whole genome shotgun (WGS) entry which is preliminary data.</text>
</comment>
<dbReference type="PANTHER" id="PTHR30627:SF2">
    <property type="entry name" value="PEPTIDOGLYCAN D,D-TRANSPEPTIDASE MRDA"/>
    <property type="match status" value="1"/>
</dbReference>
<accession>A0A849ARV5</accession>
<keyword evidence="4" id="KW-1003">Cell membrane</keyword>
<dbReference type="GO" id="GO:0009002">
    <property type="term" value="F:serine-type D-Ala-D-Ala carboxypeptidase activity"/>
    <property type="evidence" value="ECO:0007669"/>
    <property type="project" value="UniProtKB-EC"/>
</dbReference>
<evidence type="ECO:0000256" key="3">
    <source>
        <dbReference type="ARBA" id="ARBA00007171"/>
    </source>
</evidence>
<keyword evidence="16" id="KW-0121">Carboxypeptidase</keyword>
<evidence type="ECO:0000259" key="15">
    <source>
        <dbReference type="Pfam" id="PF03717"/>
    </source>
</evidence>
<dbReference type="NCBIfam" id="TIGR03423">
    <property type="entry name" value="pbp2_mrdA"/>
    <property type="match status" value="1"/>
</dbReference>
<evidence type="ECO:0000259" key="14">
    <source>
        <dbReference type="Pfam" id="PF00905"/>
    </source>
</evidence>